<accession>A0A8G0ZUZ6</accession>
<dbReference type="EMBL" id="CP069370">
    <property type="protein sequence ID" value="QYZ70954.1"/>
    <property type="molecule type" value="Genomic_DNA"/>
</dbReference>
<keyword evidence="2" id="KW-1185">Reference proteome</keyword>
<dbReference type="KEGG" id="nsm:JO391_05430"/>
<reference evidence="1" key="1">
    <citation type="submission" date="2021-02" db="EMBL/GenBank/DDBJ databases">
        <title>Rhodobacter shimadae sp. nov., an aerobic anoxygenic phototrophic bacterium isolated from a hot spring.</title>
        <authorList>
            <person name="Muramatsu S."/>
            <person name="Haruta S."/>
            <person name="Hirose S."/>
            <person name="Hanada S."/>
        </authorList>
    </citation>
    <scope>NUCLEOTIDE SEQUENCE</scope>
    <source>
        <strain evidence="1">N10</strain>
    </source>
</reference>
<protein>
    <submittedName>
        <fullName evidence="1">SH3 domain-containing protein</fullName>
    </submittedName>
</protein>
<name>A0A8G0ZUZ6_9RHOB</name>
<dbReference type="RefSeq" id="WP_220663171.1">
    <property type="nucleotide sequence ID" value="NZ_CP069370.1"/>
</dbReference>
<dbReference type="AlphaFoldDB" id="A0A8G0ZUZ6"/>
<sequence length="259" mass="26865">MSLRLTSISLALPRIVLAIGLLLPGQLRAESQADPPYFHVRTEGGTRLNLRDAPSAEGGVVLRVASGTELQNLGCQQAADQRWCRVSTLSDPPVVAWAAERFLQPAPAETATGPTVEAVPTVSPAETACLTAVARQAGTDAVEVLALDDSRPEVLVQVGVGSARAPWQCLAYPDGTTSGIEPLEPAVDRAVSAVTADTQAACVAAMAQAAGTAAILLVSATQAEGAMRIHMVIGNELTPWTCLARADGTISDIRRDPGN</sequence>
<organism evidence="1 2">
    <name type="scientific">Neotabrizicola shimadae</name>
    <dbReference type="NCBI Taxonomy" id="2807096"/>
    <lineage>
        <taxon>Bacteria</taxon>
        <taxon>Pseudomonadati</taxon>
        <taxon>Pseudomonadota</taxon>
        <taxon>Alphaproteobacteria</taxon>
        <taxon>Rhodobacterales</taxon>
        <taxon>Paracoccaceae</taxon>
        <taxon>Neotabrizicola</taxon>
    </lineage>
</organism>
<gene>
    <name evidence="1" type="ORF">JO391_05430</name>
</gene>
<evidence type="ECO:0000313" key="1">
    <source>
        <dbReference type="EMBL" id="QYZ70954.1"/>
    </source>
</evidence>
<evidence type="ECO:0000313" key="2">
    <source>
        <dbReference type="Proteomes" id="UP000826300"/>
    </source>
</evidence>
<dbReference type="Proteomes" id="UP000826300">
    <property type="component" value="Chromosome"/>
</dbReference>
<proteinExistence type="predicted"/>